<organism evidence="3 4">
    <name type="scientific">Dietzia natronolimnaea</name>
    <dbReference type="NCBI Taxonomy" id="161920"/>
    <lineage>
        <taxon>Bacteria</taxon>
        <taxon>Bacillati</taxon>
        <taxon>Actinomycetota</taxon>
        <taxon>Actinomycetes</taxon>
        <taxon>Mycobacteriales</taxon>
        <taxon>Dietziaceae</taxon>
        <taxon>Dietzia</taxon>
    </lineage>
</organism>
<proteinExistence type="predicted"/>
<keyword evidence="4" id="KW-1185">Reference proteome</keyword>
<evidence type="ECO:0000313" key="4">
    <source>
        <dbReference type="Proteomes" id="UP000218810"/>
    </source>
</evidence>
<evidence type="ECO:0000313" key="3">
    <source>
        <dbReference type="EMBL" id="PAY24501.1"/>
    </source>
</evidence>
<dbReference type="OrthoDB" id="4774063at2"/>
<keyword evidence="2" id="KW-0472">Membrane</keyword>
<name>A0A2A2WTL4_9ACTN</name>
<sequence>MGTLAGVVGPAVVALLLWVVAAPRSELLSVGGGRGLRLPESGADGGSQLLMLIVLLGAAVVCAVLSLWHRHPGLRRPGGVPVLVLLPGLTCSVAAAAASPLAALLAPTAEDAPYGTVVAQPPTAGALFFDRMIYGTTGPSWDWFPPGAGWLAFGAMIAAFTVAALAHVSHSPELRDGGEGAVGPDGVPPESVSTDRPD</sequence>
<protein>
    <submittedName>
        <fullName evidence="3">Uncharacterized protein</fullName>
    </submittedName>
</protein>
<reference evidence="4" key="1">
    <citation type="submission" date="2017-09" db="EMBL/GenBank/DDBJ databases">
        <authorList>
            <person name="Zhang Y."/>
            <person name="Huang X."/>
            <person name="Liu J."/>
            <person name="Lu L."/>
            <person name="Peng K."/>
        </authorList>
    </citation>
    <scope>NUCLEOTIDE SEQUENCE [LARGE SCALE GENOMIC DNA]</scope>
    <source>
        <strain evidence="4">S-XJ-1</strain>
    </source>
</reference>
<feature type="transmembrane region" description="Helical" evidence="2">
    <location>
        <begin position="148"/>
        <end position="168"/>
    </location>
</feature>
<gene>
    <name evidence="3" type="ORF">CEY15_03380</name>
</gene>
<comment type="caution">
    <text evidence="3">The sequence shown here is derived from an EMBL/GenBank/DDBJ whole genome shotgun (WGS) entry which is preliminary data.</text>
</comment>
<dbReference type="Proteomes" id="UP000218810">
    <property type="component" value="Unassembled WGS sequence"/>
</dbReference>
<keyword evidence="2" id="KW-0812">Transmembrane</keyword>
<dbReference type="EMBL" id="NTGA01000005">
    <property type="protein sequence ID" value="PAY24501.1"/>
    <property type="molecule type" value="Genomic_DNA"/>
</dbReference>
<accession>A0A2A2WTL4</accession>
<feature type="region of interest" description="Disordered" evidence="1">
    <location>
        <begin position="174"/>
        <end position="198"/>
    </location>
</feature>
<feature type="transmembrane region" description="Helical" evidence="2">
    <location>
        <begin position="45"/>
        <end position="68"/>
    </location>
</feature>
<feature type="transmembrane region" description="Helical" evidence="2">
    <location>
        <begin position="80"/>
        <end position="106"/>
    </location>
</feature>
<dbReference type="AlphaFoldDB" id="A0A2A2WTL4"/>
<keyword evidence="2" id="KW-1133">Transmembrane helix</keyword>
<evidence type="ECO:0000256" key="1">
    <source>
        <dbReference type="SAM" id="MobiDB-lite"/>
    </source>
</evidence>
<evidence type="ECO:0000256" key="2">
    <source>
        <dbReference type="SAM" id="Phobius"/>
    </source>
</evidence>